<dbReference type="SUPFAM" id="SSF53448">
    <property type="entry name" value="Nucleotide-diphospho-sugar transferases"/>
    <property type="match status" value="1"/>
</dbReference>
<dbReference type="InterPro" id="IPR050065">
    <property type="entry name" value="GlmU-like"/>
</dbReference>
<evidence type="ECO:0000259" key="3">
    <source>
        <dbReference type="Pfam" id="PF00483"/>
    </source>
</evidence>
<dbReference type="Proteomes" id="UP000275024">
    <property type="component" value="Unassembled WGS sequence"/>
</dbReference>
<keyword evidence="2 4" id="KW-0548">Nucleotidyltransferase</keyword>
<evidence type="ECO:0000256" key="2">
    <source>
        <dbReference type="ARBA" id="ARBA00022695"/>
    </source>
</evidence>
<keyword evidence="1 4" id="KW-0808">Transferase</keyword>
<sequence length="254" mass="28007">MIGLVLAAGAGRRLRPYTDTLPKALVPVISPDAADSRTVLDLTLANFAEVGLAEAAIVVGYRKEAVYERKADLERRYGVKLTLVDNDKAEEWNNAYSLWCARDIIREGVILANGDTVHPPSVEKTLLAARGTALPGRGRVILAVDTVKRLADEEMKVVADPEKGVSLITKLMDPANATGEYIGVTLIEPEAADDLADALRTTWERDPQLYYEDGYQELIQRGFRIDTAPIGDVSWVEIDNHDDLTRGREIACRY</sequence>
<evidence type="ECO:0000313" key="4">
    <source>
        <dbReference type="EMBL" id="RKN10573.1"/>
    </source>
</evidence>
<evidence type="ECO:0000313" key="5">
    <source>
        <dbReference type="EMBL" id="RKN24833.1"/>
    </source>
</evidence>
<keyword evidence="6" id="KW-1185">Reference proteome</keyword>
<evidence type="ECO:0000313" key="7">
    <source>
        <dbReference type="Proteomes" id="UP000275024"/>
    </source>
</evidence>
<dbReference type="PANTHER" id="PTHR43584:SF5">
    <property type="entry name" value="PROTEIN LICC"/>
    <property type="match status" value="1"/>
</dbReference>
<feature type="domain" description="Nucleotidyl transferase" evidence="3">
    <location>
        <begin position="3"/>
        <end position="129"/>
    </location>
</feature>
<reference evidence="6 7" key="1">
    <citation type="submission" date="2018-09" db="EMBL/GenBank/DDBJ databases">
        <title>Streptomyces sp. nov. DS1-2, an endophytic actinomycete isolated from roots of Dendrobium scabrilingue.</title>
        <authorList>
            <person name="Kuncharoen N."/>
            <person name="Kudo T."/>
            <person name="Ohkuma M."/>
            <person name="Yuki M."/>
            <person name="Tanasupawat S."/>
        </authorList>
    </citation>
    <scope>NUCLEOTIDE SEQUENCE [LARGE SCALE GENOMIC DNA]</scope>
    <source>
        <strain evidence="4 7">AZ1-7</strain>
        <strain evidence="5 6">DS1-2</strain>
    </source>
</reference>
<evidence type="ECO:0000313" key="6">
    <source>
        <dbReference type="Proteomes" id="UP000268652"/>
    </source>
</evidence>
<dbReference type="Pfam" id="PF00483">
    <property type="entry name" value="NTP_transferase"/>
    <property type="match status" value="1"/>
</dbReference>
<dbReference type="RefSeq" id="WP_120696599.1">
    <property type="nucleotide sequence ID" value="NZ_RBDX01000005.1"/>
</dbReference>
<organism evidence="4 7">
    <name type="scientific">Streptomyces radicis</name>
    <dbReference type="NCBI Taxonomy" id="1750517"/>
    <lineage>
        <taxon>Bacteria</taxon>
        <taxon>Bacillati</taxon>
        <taxon>Actinomycetota</taxon>
        <taxon>Actinomycetes</taxon>
        <taxon>Kitasatosporales</taxon>
        <taxon>Streptomycetaceae</taxon>
        <taxon>Streptomyces</taxon>
    </lineage>
</organism>
<name>A0A3A9WE28_9ACTN</name>
<accession>A0A3A9WE28</accession>
<dbReference type="InterPro" id="IPR029044">
    <property type="entry name" value="Nucleotide-diphossugar_trans"/>
</dbReference>
<dbReference type="EMBL" id="RBDX01000005">
    <property type="protein sequence ID" value="RKN10573.1"/>
    <property type="molecule type" value="Genomic_DNA"/>
</dbReference>
<dbReference type="OrthoDB" id="9801810at2"/>
<proteinExistence type="predicted"/>
<comment type="caution">
    <text evidence="4">The sequence shown here is derived from an EMBL/GenBank/DDBJ whole genome shotgun (WGS) entry which is preliminary data.</text>
</comment>
<evidence type="ECO:0000256" key="1">
    <source>
        <dbReference type="ARBA" id="ARBA00022679"/>
    </source>
</evidence>
<dbReference type="Gene3D" id="3.90.550.10">
    <property type="entry name" value="Spore Coat Polysaccharide Biosynthesis Protein SpsA, Chain A"/>
    <property type="match status" value="1"/>
</dbReference>
<dbReference type="EMBL" id="RBDY01000005">
    <property type="protein sequence ID" value="RKN24833.1"/>
    <property type="molecule type" value="Genomic_DNA"/>
</dbReference>
<protein>
    <submittedName>
        <fullName evidence="4">Phosphocholine cytidylyltransferase family protein</fullName>
    </submittedName>
</protein>
<gene>
    <name evidence="5" type="ORF">D7318_10295</name>
    <name evidence="4" type="ORF">D7319_09115</name>
</gene>
<dbReference type="AlphaFoldDB" id="A0A3A9WE28"/>
<dbReference type="PANTHER" id="PTHR43584">
    <property type="entry name" value="NUCLEOTIDYL TRANSFERASE"/>
    <property type="match status" value="1"/>
</dbReference>
<dbReference type="InterPro" id="IPR005835">
    <property type="entry name" value="NTP_transferase_dom"/>
</dbReference>
<dbReference type="Proteomes" id="UP000268652">
    <property type="component" value="Unassembled WGS sequence"/>
</dbReference>
<dbReference type="CDD" id="cd02523">
    <property type="entry name" value="PC_cytidylyltransferase"/>
    <property type="match status" value="1"/>
</dbReference>
<dbReference type="GO" id="GO:0016779">
    <property type="term" value="F:nucleotidyltransferase activity"/>
    <property type="evidence" value="ECO:0007669"/>
    <property type="project" value="UniProtKB-KW"/>
</dbReference>